<gene>
    <name evidence="1" type="ORF">BD833_11249</name>
</gene>
<dbReference type="EMBL" id="VNHW01000012">
    <property type="protein sequence ID" value="TYP84933.1"/>
    <property type="molecule type" value="Genomic_DNA"/>
</dbReference>
<accession>A0A5S5CT28</accession>
<name>A0A5S5CT28_9ACTN</name>
<comment type="caution">
    <text evidence="1">The sequence shown here is derived from an EMBL/GenBank/DDBJ whole genome shotgun (WGS) entry which is preliminary data.</text>
</comment>
<sequence length="35" mass="3684">MGDRRALLFVPLTAALSAAGHELWVRHGSRPIAGG</sequence>
<organism evidence="1 2">
    <name type="scientific">Blastococcus xanthinilyticus</name>
    <dbReference type="NCBI Taxonomy" id="1564164"/>
    <lineage>
        <taxon>Bacteria</taxon>
        <taxon>Bacillati</taxon>
        <taxon>Actinomycetota</taxon>
        <taxon>Actinomycetes</taxon>
        <taxon>Geodermatophilales</taxon>
        <taxon>Geodermatophilaceae</taxon>
        <taxon>Blastococcus</taxon>
    </lineage>
</organism>
<reference evidence="1 2" key="1">
    <citation type="submission" date="2019-07" db="EMBL/GenBank/DDBJ databases">
        <title>Genomic Encyclopedia of Archaeal and Bacterial Type Strains, Phase II (KMG-II): from individual species to whole genera.</title>
        <authorList>
            <person name="Goeker M."/>
        </authorList>
    </citation>
    <scope>NUCLEOTIDE SEQUENCE [LARGE SCALE GENOMIC DNA]</scope>
    <source>
        <strain evidence="1 2">DSM 46842</strain>
    </source>
</reference>
<proteinExistence type="predicted"/>
<protein>
    <submittedName>
        <fullName evidence="1">Uncharacterized protein</fullName>
    </submittedName>
</protein>
<evidence type="ECO:0000313" key="1">
    <source>
        <dbReference type="EMBL" id="TYP84933.1"/>
    </source>
</evidence>
<evidence type="ECO:0000313" key="2">
    <source>
        <dbReference type="Proteomes" id="UP000322499"/>
    </source>
</evidence>
<dbReference type="Proteomes" id="UP000322499">
    <property type="component" value="Unassembled WGS sequence"/>
</dbReference>
<dbReference type="AlphaFoldDB" id="A0A5S5CT28"/>
<keyword evidence="2" id="KW-1185">Reference proteome</keyword>